<organism evidence="2 3">
    <name type="scientific">Thiomonas bhubaneswarensis</name>
    <dbReference type="NCBI Taxonomy" id="339866"/>
    <lineage>
        <taxon>Bacteria</taxon>
        <taxon>Pseudomonadati</taxon>
        <taxon>Pseudomonadota</taxon>
        <taxon>Betaproteobacteria</taxon>
        <taxon>Burkholderiales</taxon>
        <taxon>Thiomonas</taxon>
    </lineage>
</organism>
<dbReference type="Proteomes" id="UP000183649">
    <property type="component" value="Unassembled WGS sequence"/>
</dbReference>
<dbReference type="STRING" id="339866.GCA_001418255_01835"/>
<keyword evidence="1" id="KW-0732">Signal</keyword>
<accession>A0A0K6I3L3</accession>
<reference evidence="3" key="1">
    <citation type="submission" date="2015-08" db="EMBL/GenBank/DDBJ databases">
        <authorList>
            <person name="Varghese N."/>
        </authorList>
    </citation>
    <scope>NUCLEOTIDE SEQUENCE [LARGE SCALE GENOMIC DNA]</scope>
    <source>
        <strain evidence="3">DSM 18181</strain>
    </source>
</reference>
<dbReference type="OrthoDB" id="7469591at2"/>
<keyword evidence="3" id="KW-1185">Reference proteome</keyword>
<sequence>MPHRPVLRSTLFAALLAAGGVCSAQADPALTVGNSLSYFQGKFGTNDTIHYYYDATDIQYGDNDWRVKLTVPYISATGLPAGATLTGGSVVGGTGSTQTRLASGLGDVWLAGHYKVFQGSGLTPSVTPYIKVKFGTASVSSGLGTGKNDYEVGVGLQQIIGSSWFPFANLGYRVVGNPAGYNLRNIGIYQLGASYALSQKNIVTLMYSGSQAMVAGGSAPSDVILAWNYNLTPQGSGFQVYLDKGLSNGSANFGVGIGGQIVF</sequence>
<feature type="signal peptide" evidence="1">
    <location>
        <begin position="1"/>
        <end position="26"/>
    </location>
</feature>
<evidence type="ECO:0008006" key="4">
    <source>
        <dbReference type="Google" id="ProtNLM"/>
    </source>
</evidence>
<evidence type="ECO:0000313" key="3">
    <source>
        <dbReference type="Proteomes" id="UP000183649"/>
    </source>
</evidence>
<feature type="chain" id="PRO_5005505210" description="MetA-pathway of phenol degradation" evidence="1">
    <location>
        <begin position="27"/>
        <end position="263"/>
    </location>
</feature>
<proteinExistence type="predicted"/>
<evidence type="ECO:0000313" key="2">
    <source>
        <dbReference type="EMBL" id="CUA97666.1"/>
    </source>
</evidence>
<protein>
    <recommendedName>
        <fullName evidence="4">MetA-pathway of phenol degradation</fullName>
    </recommendedName>
</protein>
<name>A0A0K6I3L3_9BURK</name>
<dbReference type="RefSeq" id="WP_055450898.1">
    <property type="nucleotide sequence ID" value="NZ_CYHF01000006.1"/>
</dbReference>
<evidence type="ECO:0000256" key="1">
    <source>
        <dbReference type="SAM" id="SignalP"/>
    </source>
</evidence>
<dbReference type="EMBL" id="CYHF01000006">
    <property type="protein sequence ID" value="CUA97666.1"/>
    <property type="molecule type" value="Genomic_DNA"/>
</dbReference>
<gene>
    <name evidence="2" type="ORF">Ga0061069_10642</name>
</gene>
<dbReference type="AlphaFoldDB" id="A0A0K6I3L3"/>